<keyword evidence="1" id="KW-0472">Membrane</keyword>
<protein>
    <submittedName>
        <fullName evidence="2">Uncharacterized protein</fullName>
    </submittedName>
</protein>
<name>A0A0V8GIJ8_9BACL</name>
<dbReference type="AlphaFoldDB" id="A0A0V8GIJ8"/>
<keyword evidence="1" id="KW-0812">Transmembrane</keyword>
<accession>A0A0V8GIJ8</accession>
<reference evidence="2 3" key="1">
    <citation type="journal article" date="2015" name="Int. J. Syst. Evol. Microbiol.">
        <title>Exiguobacterium enclense sp. nov., isolated from sediment.</title>
        <authorList>
            <person name="Dastager S.G."/>
            <person name="Mawlankar R."/>
            <person name="Sonalkar V.V."/>
            <person name="Thorat M.N."/>
            <person name="Mual P."/>
            <person name="Verma A."/>
            <person name="Krishnamurthi S."/>
            <person name="Tang S.K."/>
            <person name="Li W.J."/>
        </authorList>
    </citation>
    <scope>NUCLEOTIDE SEQUENCE [LARGE SCALE GENOMIC DNA]</scope>
    <source>
        <strain evidence="2 3">NIO-1109</strain>
    </source>
</reference>
<dbReference type="Proteomes" id="UP000053797">
    <property type="component" value="Unassembled WGS sequence"/>
</dbReference>
<comment type="caution">
    <text evidence="2">The sequence shown here is derived from an EMBL/GenBank/DDBJ whole genome shotgun (WGS) entry which is preliminary data.</text>
</comment>
<proteinExistence type="predicted"/>
<evidence type="ECO:0000313" key="2">
    <source>
        <dbReference type="EMBL" id="KSU49969.1"/>
    </source>
</evidence>
<sequence>MHRALSALQFYTSHTEVDIKRLHERILLSLSSSSSLQATCLHLTGIAPSRPFQQDTVRPEEWQRFLDGHPHESIADFYGFLTSVPLLDEGDEMPLEQTTPNAVPKKRVLSWRLVLLALACFCIGALATWGYQTWAKKDVIYHFVSTKSSPIYRHPDSSTVLQSADFGDAFPVLDIVKDRARIQLPDRTQAYMKASDLSEKTIGSMMTDQALLKWTDAYMTLPKQTRATDLLDDPATTWVGLGSPKQKIKTAVDETWTYESFTVHLIDDRAYAIDWKSPRLSQKELARLGTFQRTNTAGRLRISIHYQLQIIESESRIQLIRLTKRM</sequence>
<keyword evidence="1" id="KW-1133">Transmembrane helix</keyword>
<evidence type="ECO:0000313" key="3">
    <source>
        <dbReference type="Proteomes" id="UP000053797"/>
    </source>
</evidence>
<feature type="transmembrane region" description="Helical" evidence="1">
    <location>
        <begin position="113"/>
        <end position="131"/>
    </location>
</feature>
<organism evidence="2 3">
    <name type="scientific">Exiguobacterium indicum</name>
    <dbReference type="NCBI Taxonomy" id="296995"/>
    <lineage>
        <taxon>Bacteria</taxon>
        <taxon>Bacillati</taxon>
        <taxon>Bacillota</taxon>
        <taxon>Bacilli</taxon>
        <taxon>Bacillales</taxon>
        <taxon>Bacillales Family XII. Incertae Sedis</taxon>
        <taxon>Exiguobacterium</taxon>
    </lineage>
</organism>
<evidence type="ECO:0000256" key="1">
    <source>
        <dbReference type="SAM" id="Phobius"/>
    </source>
</evidence>
<gene>
    <name evidence="2" type="ORF">AS033_00960</name>
</gene>
<dbReference type="RefSeq" id="WP_058264589.1">
    <property type="nucleotide sequence ID" value="NZ_FMYN01000001.1"/>
</dbReference>
<dbReference type="EMBL" id="LNQL01000001">
    <property type="protein sequence ID" value="KSU49969.1"/>
    <property type="molecule type" value="Genomic_DNA"/>
</dbReference>
<dbReference type="OrthoDB" id="2350517at2"/>